<comment type="similarity">
    <text evidence="2">Belongs to the BCCT transporter (TC 2.A.15) family.</text>
</comment>
<keyword evidence="7 8" id="KW-0472">Membrane</keyword>
<dbReference type="PANTHER" id="PTHR30047:SF7">
    <property type="entry name" value="HIGH-AFFINITY CHOLINE TRANSPORT PROTEIN"/>
    <property type="match status" value="1"/>
</dbReference>
<evidence type="ECO:0000313" key="9">
    <source>
        <dbReference type="EMBL" id="UTW02250.1"/>
    </source>
</evidence>
<keyword evidence="5 8" id="KW-0812">Transmembrane</keyword>
<evidence type="ECO:0000256" key="1">
    <source>
        <dbReference type="ARBA" id="ARBA00004651"/>
    </source>
</evidence>
<evidence type="ECO:0000313" key="10">
    <source>
        <dbReference type="Proteomes" id="UP001059950"/>
    </source>
</evidence>
<evidence type="ECO:0000256" key="8">
    <source>
        <dbReference type="SAM" id="Phobius"/>
    </source>
</evidence>
<reference evidence="9" key="1">
    <citation type="submission" date="2021-04" db="EMBL/GenBank/DDBJ databases">
        <title>Oceanospirillales bacteria with DddD are important DMSP degraders in coastal seawater.</title>
        <authorList>
            <person name="Liu J."/>
        </authorList>
    </citation>
    <scope>NUCLEOTIDE SEQUENCE</scope>
    <source>
        <strain evidence="9">GY6</strain>
    </source>
</reference>
<feature type="transmembrane region" description="Helical" evidence="8">
    <location>
        <begin position="194"/>
        <end position="223"/>
    </location>
</feature>
<dbReference type="EMBL" id="CP073344">
    <property type="protein sequence ID" value="UTW02250.1"/>
    <property type="molecule type" value="Genomic_DNA"/>
</dbReference>
<proteinExistence type="inferred from homology"/>
<comment type="subcellular location">
    <subcellularLocation>
        <location evidence="1">Cell membrane</location>
        <topology evidence="1">Multi-pass membrane protein</topology>
    </subcellularLocation>
</comment>
<dbReference type="PROSITE" id="PS01303">
    <property type="entry name" value="BCCT"/>
    <property type="match status" value="1"/>
</dbReference>
<keyword evidence="4" id="KW-1003">Cell membrane</keyword>
<keyword evidence="10" id="KW-1185">Reference proteome</keyword>
<feature type="transmembrane region" description="Helical" evidence="8">
    <location>
        <begin position="52"/>
        <end position="74"/>
    </location>
</feature>
<dbReference type="PANTHER" id="PTHR30047">
    <property type="entry name" value="HIGH-AFFINITY CHOLINE TRANSPORT PROTEIN-RELATED"/>
    <property type="match status" value="1"/>
</dbReference>
<evidence type="ECO:0000256" key="4">
    <source>
        <dbReference type="ARBA" id="ARBA00022475"/>
    </source>
</evidence>
<feature type="transmembrane region" description="Helical" evidence="8">
    <location>
        <begin position="263"/>
        <end position="294"/>
    </location>
</feature>
<feature type="transmembrane region" description="Helical" evidence="8">
    <location>
        <begin position="348"/>
        <end position="371"/>
    </location>
</feature>
<dbReference type="NCBIfam" id="TIGR00842">
    <property type="entry name" value="bcct"/>
    <property type="match status" value="1"/>
</dbReference>
<dbReference type="Proteomes" id="UP001059950">
    <property type="component" value="Chromosome"/>
</dbReference>
<evidence type="ECO:0000256" key="6">
    <source>
        <dbReference type="ARBA" id="ARBA00022989"/>
    </source>
</evidence>
<organism evidence="9 10">
    <name type="scientific">Amphritea atlantica</name>
    <dbReference type="NCBI Taxonomy" id="355243"/>
    <lineage>
        <taxon>Bacteria</taxon>
        <taxon>Pseudomonadati</taxon>
        <taxon>Pseudomonadota</taxon>
        <taxon>Gammaproteobacteria</taxon>
        <taxon>Oceanospirillales</taxon>
        <taxon>Oceanospirillaceae</taxon>
        <taxon>Amphritea</taxon>
    </lineage>
</organism>
<feature type="transmembrane region" description="Helical" evidence="8">
    <location>
        <begin position="318"/>
        <end position="336"/>
    </location>
</feature>
<gene>
    <name evidence="9" type="ORF">KDX31_12875</name>
</gene>
<evidence type="ECO:0000256" key="5">
    <source>
        <dbReference type="ARBA" id="ARBA00022692"/>
    </source>
</evidence>
<sequence length="537" mass="58549">MEINKNKPRVDRGIFYSSLILLLLIIVPLSLYPESGSAVLSSILSYTTNQLGWVYLLFAVVVMGLLGYLALGPYGRIRFGDEAPEFSTFSWIGMIFTAGIGSSILYWAPQEWAFYYKAPPFGAEALSPQAAELAVGYGFFHWGLSAWAIFCIPSLPIAYQYFVKKRPFLRLSQACTETLGESHANGLVGKIIDIAVIFGILGGLGTTIGLGTPMVSTLIGSIFDIEAGFSLNLVVMGIWVLMFSASVSLGLQKGIKRLSDANMVLALVFLGAILVVGPTAFIINSMLSGLGFMFDNFMHMSLWTDSVAGGGFPQSWTIFYWAWWVSWAPFVSIFIARISRGRTIRETIFTVVGFGSLGCWIYYAVLGNYGLYQQVNEGLEVTRILTEEGGAAAVLAVLSSLPFSTLAVVVYTILAFICLSTSLDSAAYTLSAIATDNLEQHQDPALWHRIFWAFALAALPLTLILIGGGKEGSLKAIQTSSIVLALPLTCVLSLVIYNFFRVLKQSEKSDQSEDILRISGLADADEEMRRVHSVVNS</sequence>
<feature type="transmembrane region" description="Helical" evidence="8">
    <location>
        <begin position="229"/>
        <end position="251"/>
    </location>
</feature>
<feature type="transmembrane region" description="Helical" evidence="8">
    <location>
        <begin position="12"/>
        <end position="32"/>
    </location>
</feature>
<evidence type="ECO:0000256" key="7">
    <source>
        <dbReference type="ARBA" id="ARBA00023136"/>
    </source>
</evidence>
<name>A0ABY5GQK0_9GAMM</name>
<evidence type="ECO:0000256" key="3">
    <source>
        <dbReference type="ARBA" id="ARBA00022448"/>
    </source>
</evidence>
<feature type="transmembrane region" description="Helical" evidence="8">
    <location>
        <begin position="450"/>
        <end position="469"/>
    </location>
</feature>
<keyword evidence="3" id="KW-0813">Transport</keyword>
<keyword evidence="6 8" id="KW-1133">Transmembrane helix</keyword>
<dbReference type="Pfam" id="PF02028">
    <property type="entry name" value="BCCT"/>
    <property type="match status" value="1"/>
</dbReference>
<feature type="transmembrane region" description="Helical" evidence="8">
    <location>
        <begin position="481"/>
        <end position="500"/>
    </location>
</feature>
<dbReference type="InterPro" id="IPR018093">
    <property type="entry name" value="BCCT_CS"/>
</dbReference>
<accession>A0ABY5GQK0</accession>
<feature type="transmembrane region" description="Helical" evidence="8">
    <location>
        <begin position="139"/>
        <end position="162"/>
    </location>
</feature>
<feature type="transmembrane region" description="Helical" evidence="8">
    <location>
        <begin position="86"/>
        <end position="108"/>
    </location>
</feature>
<dbReference type="InterPro" id="IPR000060">
    <property type="entry name" value="BCCT_transptr"/>
</dbReference>
<protein>
    <submittedName>
        <fullName evidence="9">BCCT family transporter</fullName>
    </submittedName>
</protein>
<feature type="transmembrane region" description="Helical" evidence="8">
    <location>
        <begin position="391"/>
        <end position="419"/>
    </location>
</feature>
<evidence type="ECO:0000256" key="2">
    <source>
        <dbReference type="ARBA" id="ARBA00005658"/>
    </source>
</evidence>